<keyword evidence="2" id="KW-0677">Repeat</keyword>
<evidence type="ECO:0000256" key="5">
    <source>
        <dbReference type="PROSITE-ProRule" id="PRU00042"/>
    </source>
</evidence>
<dbReference type="SMART" id="SM00355">
    <property type="entry name" value="ZnF_C2H2"/>
    <property type="match status" value="11"/>
</dbReference>
<evidence type="ECO:0000259" key="8">
    <source>
        <dbReference type="PROSITE" id="PS50280"/>
    </source>
</evidence>
<dbReference type="Pfam" id="PF21549">
    <property type="entry name" value="PRDM2_PR"/>
    <property type="match status" value="1"/>
</dbReference>
<feature type="domain" description="C2H2-type" evidence="7">
    <location>
        <begin position="745"/>
        <end position="772"/>
    </location>
</feature>
<evidence type="ECO:0000256" key="6">
    <source>
        <dbReference type="SAM" id="MobiDB-lite"/>
    </source>
</evidence>
<feature type="domain" description="C2H2-type" evidence="7">
    <location>
        <begin position="626"/>
        <end position="653"/>
    </location>
</feature>
<dbReference type="PROSITE" id="PS50157">
    <property type="entry name" value="ZINC_FINGER_C2H2_2"/>
    <property type="match status" value="10"/>
</dbReference>
<evidence type="ECO:0000259" key="7">
    <source>
        <dbReference type="PROSITE" id="PS50157"/>
    </source>
</evidence>
<dbReference type="Pfam" id="PF00096">
    <property type="entry name" value="zf-C2H2"/>
    <property type="match status" value="4"/>
</dbReference>
<evidence type="ECO:0000313" key="10">
    <source>
        <dbReference type="Proteomes" id="UP000887458"/>
    </source>
</evidence>
<reference evidence="9 10" key="1">
    <citation type="journal article" date="2018" name="J. Allergy Clin. Immunol.">
        <title>High-quality assembly of Dermatophagoides pteronyssinus genome and transcriptome reveals a wide range of novel allergens.</title>
        <authorList>
            <person name="Liu X.Y."/>
            <person name="Yang K.Y."/>
            <person name="Wang M.Q."/>
            <person name="Kwok J.S."/>
            <person name="Zeng X."/>
            <person name="Yang Z."/>
            <person name="Xiao X.J."/>
            <person name="Lau C.P."/>
            <person name="Li Y."/>
            <person name="Huang Z.M."/>
            <person name="Ba J.G."/>
            <person name="Yim A.K."/>
            <person name="Ouyang C.Y."/>
            <person name="Ngai S.M."/>
            <person name="Chan T.F."/>
            <person name="Leung E.L."/>
            <person name="Liu L."/>
            <person name="Liu Z.G."/>
            <person name="Tsui S.K."/>
        </authorList>
    </citation>
    <scope>NUCLEOTIDE SEQUENCE [LARGE SCALE GENOMIC DNA]</scope>
    <source>
        <strain evidence="9">Derp</strain>
    </source>
</reference>
<feature type="region of interest" description="Disordered" evidence="6">
    <location>
        <begin position="903"/>
        <end position="936"/>
    </location>
</feature>
<protein>
    <submittedName>
        <fullName evidence="9">PR domain zinc finger protein 10</fullName>
    </submittedName>
</protein>
<evidence type="ECO:0000256" key="2">
    <source>
        <dbReference type="ARBA" id="ARBA00022737"/>
    </source>
</evidence>
<dbReference type="PANTHER" id="PTHR24379:SF121">
    <property type="entry name" value="C2H2-TYPE DOMAIN-CONTAINING PROTEIN"/>
    <property type="match status" value="1"/>
</dbReference>
<feature type="compositionally biased region" description="Low complexity" evidence="6">
    <location>
        <begin position="95"/>
        <end position="112"/>
    </location>
</feature>
<dbReference type="SUPFAM" id="SSF57667">
    <property type="entry name" value="beta-beta-alpha zinc fingers"/>
    <property type="match status" value="4"/>
</dbReference>
<gene>
    <name evidence="9" type="primary">PRDM10</name>
    <name evidence="9" type="ORF">DERP_003908</name>
</gene>
<dbReference type="InterPro" id="IPR013087">
    <property type="entry name" value="Znf_C2H2_type"/>
</dbReference>
<keyword evidence="1" id="KW-0479">Metal-binding</keyword>
<comment type="caution">
    <text evidence="9">The sequence shown here is derived from an EMBL/GenBank/DDBJ whole genome shotgun (WGS) entry which is preliminary data.</text>
</comment>
<name>A0ABQ8J7L7_DERPT</name>
<keyword evidence="10" id="KW-1185">Reference proteome</keyword>
<feature type="domain" description="C2H2-type" evidence="7">
    <location>
        <begin position="717"/>
        <end position="743"/>
    </location>
</feature>
<feature type="region of interest" description="Disordered" evidence="6">
    <location>
        <begin position="95"/>
        <end position="121"/>
    </location>
</feature>
<feature type="compositionally biased region" description="Polar residues" evidence="6">
    <location>
        <begin position="1"/>
        <end position="10"/>
    </location>
</feature>
<dbReference type="Proteomes" id="UP000887458">
    <property type="component" value="Unassembled WGS sequence"/>
</dbReference>
<dbReference type="Gene3D" id="3.30.160.60">
    <property type="entry name" value="Classic Zinc Finger"/>
    <property type="match status" value="7"/>
</dbReference>
<feature type="domain" description="SET" evidence="8">
    <location>
        <begin position="182"/>
        <end position="310"/>
    </location>
</feature>
<feature type="domain" description="C2H2-type" evidence="7">
    <location>
        <begin position="490"/>
        <end position="517"/>
    </location>
</feature>
<feature type="domain" description="C2H2-type" evidence="7">
    <location>
        <begin position="687"/>
        <end position="714"/>
    </location>
</feature>
<feature type="domain" description="C2H2-type" evidence="7">
    <location>
        <begin position="518"/>
        <end position="545"/>
    </location>
</feature>
<dbReference type="InterPro" id="IPR046341">
    <property type="entry name" value="SET_dom_sf"/>
</dbReference>
<keyword evidence="3 5" id="KW-0863">Zinc-finger</keyword>
<dbReference type="PANTHER" id="PTHR24379">
    <property type="entry name" value="KRAB AND ZINC FINGER DOMAIN-CONTAINING"/>
    <property type="match status" value="1"/>
</dbReference>
<keyword evidence="4" id="KW-0862">Zinc</keyword>
<feature type="domain" description="C2H2-type" evidence="7">
    <location>
        <begin position="655"/>
        <end position="677"/>
    </location>
</feature>
<feature type="region of interest" description="Disordered" evidence="6">
    <location>
        <begin position="462"/>
        <end position="484"/>
    </location>
</feature>
<evidence type="ECO:0000313" key="9">
    <source>
        <dbReference type="EMBL" id="KAH9418583.1"/>
    </source>
</evidence>
<feature type="domain" description="C2H2-type" evidence="7">
    <location>
        <begin position="773"/>
        <end position="801"/>
    </location>
</feature>
<feature type="compositionally biased region" description="Basic residues" evidence="6">
    <location>
        <begin position="971"/>
        <end position="980"/>
    </location>
</feature>
<feature type="region of interest" description="Disordered" evidence="6">
    <location>
        <begin position="1"/>
        <end position="39"/>
    </location>
</feature>
<dbReference type="EMBL" id="NJHN03000062">
    <property type="protein sequence ID" value="KAH9418583.1"/>
    <property type="molecule type" value="Genomic_DNA"/>
</dbReference>
<dbReference type="PROSITE" id="PS00028">
    <property type="entry name" value="ZINC_FINGER_C2H2_1"/>
    <property type="match status" value="11"/>
</dbReference>
<feature type="compositionally biased region" description="Polar residues" evidence="6">
    <location>
        <begin position="21"/>
        <end position="36"/>
    </location>
</feature>
<evidence type="ECO:0000256" key="1">
    <source>
        <dbReference type="ARBA" id="ARBA00022723"/>
    </source>
</evidence>
<feature type="compositionally biased region" description="Low complexity" evidence="6">
    <location>
        <begin position="462"/>
        <end position="482"/>
    </location>
</feature>
<organism evidence="9 10">
    <name type="scientific">Dermatophagoides pteronyssinus</name>
    <name type="common">European house dust mite</name>
    <dbReference type="NCBI Taxonomy" id="6956"/>
    <lineage>
        <taxon>Eukaryota</taxon>
        <taxon>Metazoa</taxon>
        <taxon>Ecdysozoa</taxon>
        <taxon>Arthropoda</taxon>
        <taxon>Chelicerata</taxon>
        <taxon>Arachnida</taxon>
        <taxon>Acari</taxon>
        <taxon>Acariformes</taxon>
        <taxon>Sarcoptiformes</taxon>
        <taxon>Astigmata</taxon>
        <taxon>Psoroptidia</taxon>
        <taxon>Analgoidea</taxon>
        <taxon>Pyroglyphidae</taxon>
        <taxon>Dermatophagoidinae</taxon>
        <taxon>Dermatophagoides</taxon>
    </lineage>
</organism>
<proteinExistence type="predicted"/>
<accession>A0ABQ8J7L7</accession>
<evidence type="ECO:0000256" key="4">
    <source>
        <dbReference type="ARBA" id="ARBA00022833"/>
    </source>
</evidence>
<dbReference type="PROSITE" id="PS50280">
    <property type="entry name" value="SET"/>
    <property type="match status" value="1"/>
</dbReference>
<feature type="region of interest" description="Disordered" evidence="6">
    <location>
        <begin position="53"/>
        <end position="74"/>
    </location>
</feature>
<feature type="domain" description="C2H2-type" evidence="7">
    <location>
        <begin position="956"/>
        <end position="984"/>
    </location>
</feature>
<dbReference type="InterPro" id="IPR036236">
    <property type="entry name" value="Znf_C2H2_sf"/>
</dbReference>
<feature type="compositionally biased region" description="Low complexity" evidence="6">
    <location>
        <begin position="913"/>
        <end position="936"/>
    </location>
</feature>
<dbReference type="Pfam" id="PF13912">
    <property type="entry name" value="zf-C2H2_6"/>
    <property type="match status" value="1"/>
</dbReference>
<dbReference type="Gene3D" id="2.170.270.10">
    <property type="entry name" value="SET domain"/>
    <property type="match status" value="1"/>
</dbReference>
<evidence type="ECO:0000256" key="3">
    <source>
        <dbReference type="ARBA" id="ARBA00022771"/>
    </source>
</evidence>
<sequence length="1222" mass="138735">MSTTNKNFYKQQQQQQKYAAESTTISDDNNEQVDNCQSNRTISSIISSSSSSYSPLVSSSSSNNKQQQQQHNSNQLTLASPTVIDHYFVQQQQQQQNQLLTNATSTSSSSPSLHHQYGSDGINVDQESMFHDLSYVNGTDVINLNSLSLPSSQQQQQSSTSLQYQENVVQDLPVLTRARATLPIEYLYLQEIESDVIGVFARKQIPKRTQFGPIEGVMIELPTETSQNYSPNSIAYSSKLNLIIFITNQMILSQADENGSNWTRFIRPAQNATEQNIELVTKEFSANEFKLFLLSTRTIMPDEELKAWYSSDYAKTIGIKLLTENFDINNDNDDALHQQNQLVNNKINDGDHMIDKTTTTLAKMDENFNNSDDNNIHYQQQQQTGHKLRNKIAKTQQIIVQQQQQQLNGDKSIIVSFVDGNGGSSMTTPATTITDQNLTFINGLPPLLPATAVLSSSSSALRSRSSSESSLSTLKTNESNNSQSSIKPLYECQECHKTFPRKYSLRRHWEMHSGEKNYKCPICGLAFNHVYNRNRHMKTHKVHQYQPEESNVSEAVVMVDSTKKIDTIDPPSSSSSTTSTLSCSGVIDEQQSIIDKSDPVTSSSSSSSSKDISLMDMLMEEKDNYYRCTQCYKRFSTKERFDKHVTVHDESAKKLSCEVCDRKFLTKSALSCHVRYHQFSSDVPRKYDCLLCDKVFDNIQSRREHISVHINPDTGLFHCPKCTKNFEDFSIIRKHLKSFHSNEIFPCTECSKVFPRQDKLRLHMLCHSDHWEFKCSICGKQFKRKDKLKEHTQRMHAPDRKDRMAAKMAARMQRVKVPRAKKVATKPSQPNYHEYIYKCHICLYGFKRRGMLVNHLAKRHPDVPYNTVPELTMPIVKTSKDYYCQYCDKVYKSSSKRKAHIIKNHPGKSLPPSNRSKQSIQQSSSPSSSSIVSGSDSLVNPQTYSATVGSITINPHFCDWCHKQYASKAKLMQHQRKKHPDKMQQSTTSVSPLKRNNKNQQQQQQSNDTLIINNNSDTAAAAAAPGMYKFNTVITENGKATFHTVPISTSNNTSMKSQMITMIELNQSPVTIDQQQIESPTKQLMINHHHHPNSNQHTFLSPTEDSSAVYLDDFTIHYKDHHHHHGTDFMGDPTSNVHHVSDVDIHHNHLQHQQQQITGYTIDSNSFEDLMNLSLNGGNDDGPDVNHNTLHNVLPITENGDDHSPFSPSSNVITILGRFEYF</sequence>
<feature type="domain" description="C2H2-type" evidence="7">
    <location>
        <begin position="882"/>
        <end position="910"/>
    </location>
</feature>
<reference evidence="9 10" key="2">
    <citation type="journal article" date="2022" name="Mol. Biol. Evol.">
        <title>Comparative Genomics Reveals Insights into the Divergent Evolution of Astigmatic Mites and Household Pest Adaptations.</title>
        <authorList>
            <person name="Xiong Q."/>
            <person name="Wan A.T."/>
            <person name="Liu X."/>
            <person name="Fung C.S."/>
            <person name="Xiao X."/>
            <person name="Malainual N."/>
            <person name="Hou J."/>
            <person name="Wang L."/>
            <person name="Wang M."/>
            <person name="Yang K.Y."/>
            <person name="Cui Y."/>
            <person name="Leung E.L."/>
            <person name="Nong W."/>
            <person name="Shin S.K."/>
            <person name="Au S.W."/>
            <person name="Jeong K.Y."/>
            <person name="Chew F.T."/>
            <person name="Hui J.H."/>
            <person name="Leung T.F."/>
            <person name="Tungtrongchitr A."/>
            <person name="Zhong N."/>
            <person name="Liu Z."/>
            <person name="Tsui S.K."/>
        </authorList>
    </citation>
    <scope>NUCLEOTIDE SEQUENCE [LARGE SCALE GENOMIC DNA]</scope>
    <source>
        <strain evidence="9">Derp</strain>
    </source>
</reference>
<dbReference type="InterPro" id="IPR001214">
    <property type="entry name" value="SET_dom"/>
</dbReference>
<feature type="region of interest" description="Disordered" evidence="6">
    <location>
        <begin position="971"/>
        <end position="1008"/>
    </location>
</feature>